<sequence>MNRQTAVSPATGAPHQLGPTLLPAPIANAVSFATRSTCFAIRVGSFFGTYGLDAARFTTLSSLEVARGLLEGVLARAGRDVMLLGPQSEFAAADAETVLERGLENLHLAVSHIVFWTSASFQLTSTTLSTASDLSQLLLSSLDQLFGATEPSRAIASIITLIRREFNNPVTGSSGEKVGVVDLILSLSALAYLQGQCWKSKQDERRRQALEEVVWDIVVLDDGERIDVQHSGQLGVHPDRTVVPNGDARRRSRILGDLSGPLSPTPGKMDDDEEMLEQLKLQIASSLPPGSTVSVSNSVSTVQTITVDVEGPEPVMLPTPPGAEIVEATSFRPSSRLSWASQDQDSEPSFRVVYQIKREKLQDSKFHAQEDGLPVPQVEELDDEGARVKLDGREEEKELPSIKYSSPLQSPSHPRRQSQSSQSVESDCQPGSEVGPPPLARVKVEGPPRRMSTSRPNPTLPEKSPSPPTPPRQIAENAANQKRPRAPPERTSTRSSIAKPKSESPATGRRPQITKRTSSSQESRSSDKKGSLRDVIKGSGQSISNIWNRESSGSEAGGSSSKLKPQWRIPSGSGKLNAKLKPAASIRPTKPDDGRPSSRSQLYPDPETIPRSSSRASCVSIQEHRRNSIISQADAFSIRANGEMRAASPTFFRTEVSTHDTVSRPATSYLNHGQASQTSPKRGHHEKNRHSLYSLGTNDSQMSVVLSSYYQKSAYRTSNALSSLRQAGFVEGTFPVAPLLQNISRYMRFASASYGSQFLKLLGISNDLPAISKGDETHHDVRHFLHHTESDMGSILLASFVDHGGGSDSSGFTDTGVPLVHYISLDHNAKAVVLACRGTLGFEDVLADLTCEYDRLEWRGRGYKVHKGIHASARRILYGGDGRVLLTLQEALREFPDYGLVLCGHSLGGSVTSLLGIMMAEPNPDGPGFVTTSETQSSAQSGGWPERSANLQGASLPPGRPIHVFAYGPPGAMSVALSKNSRGLITTVVHGNDIVPYLSLGTLHDFQALALSFKKDENRAKAEIRQRMWAAFQYNVAGKLYGSTAPPPLATGEEPWMLPTLESMRANMDCEKLIPPGEVFCVESQRVLRRDAFLVSDEERIGRPAQRVVLKYIKDVPARFREMRFGTSMLMDHSPAKYEGALQKLRLGVAL</sequence>
<feature type="compositionally biased region" description="Polar residues" evidence="15">
    <location>
        <begin position="539"/>
        <end position="549"/>
    </location>
</feature>
<feature type="region of interest" description="Disordered" evidence="15">
    <location>
        <begin position="365"/>
        <end position="620"/>
    </location>
</feature>
<dbReference type="GO" id="GO:0016298">
    <property type="term" value="F:lipase activity"/>
    <property type="evidence" value="ECO:0007669"/>
    <property type="project" value="TreeGrafter"/>
</dbReference>
<keyword evidence="5" id="KW-0812">Transmembrane</keyword>
<keyword evidence="9" id="KW-0442">Lipid degradation</keyword>
<comment type="catalytic activity">
    <reaction evidence="13">
        <text>a 1,2-diacyl-sn-glycerol + H2O = a 2-acylglycerol + a fatty acid + H(+)</text>
        <dbReference type="Rhea" id="RHEA:33275"/>
        <dbReference type="ChEBI" id="CHEBI:15377"/>
        <dbReference type="ChEBI" id="CHEBI:15378"/>
        <dbReference type="ChEBI" id="CHEBI:17389"/>
        <dbReference type="ChEBI" id="CHEBI:17815"/>
        <dbReference type="ChEBI" id="CHEBI:28868"/>
        <dbReference type="EC" id="3.1.1.116"/>
    </reaction>
    <physiologicalReaction direction="left-to-right" evidence="13">
        <dbReference type="Rhea" id="RHEA:33276"/>
    </physiologicalReaction>
</comment>
<evidence type="ECO:0000256" key="1">
    <source>
        <dbReference type="ARBA" id="ARBA00001913"/>
    </source>
</evidence>
<dbReference type="Gene3D" id="3.40.50.1820">
    <property type="entry name" value="alpha/beta hydrolase"/>
    <property type="match status" value="1"/>
</dbReference>
<dbReference type="GO" id="GO:0005886">
    <property type="term" value="C:plasma membrane"/>
    <property type="evidence" value="ECO:0007669"/>
    <property type="project" value="UniProtKB-SubCell"/>
</dbReference>
<evidence type="ECO:0000256" key="7">
    <source>
        <dbReference type="ARBA" id="ARBA00022801"/>
    </source>
</evidence>
<evidence type="ECO:0000256" key="5">
    <source>
        <dbReference type="ARBA" id="ARBA00022692"/>
    </source>
</evidence>
<feature type="region of interest" description="Disordered" evidence="15">
    <location>
        <begin position="665"/>
        <end position="687"/>
    </location>
</feature>
<dbReference type="InterPro" id="IPR029058">
    <property type="entry name" value="AB_hydrolase_fold"/>
</dbReference>
<keyword evidence="3" id="KW-1003">Cell membrane</keyword>
<keyword evidence="18" id="KW-1185">Reference proteome</keyword>
<dbReference type="GO" id="GO:0019369">
    <property type="term" value="P:arachidonate metabolic process"/>
    <property type="evidence" value="ECO:0007669"/>
    <property type="project" value="TreeGrafter"/>
</dbReference>
<protein>
    <recommendedName>
        <fullName evidence="14">sn-1-specific diacylglycerol lipase</fullName>
        <ecNumber evidence="14">3.1.1.116</ecNumber>
    </recommendedName>
</protein>
<comment type="subcellular location">
    <subcellularLocation>
        <location evidence="2">Cell membrane</location>
        <topology evidence="2">Multi-pass membrane protein</topology>
    </subcellularLocation>
</comment>
<dbReference type="GO" id="GO:0046340">
    <property type="term" value="P:diacylglycerol catabolic process"/>
    <property type="evidence" value="ECO:0007669"/>
    <property type="project" value="TreeGrafter"/>
</dbReference>
<evidence type="ECO:0000256" key="15">
    <source>
        <dbReference type="SAM" id="MobiDB-lite"/>
    </source>
</evidence>
<evidence type="ECO:0000256" key="14">
    <source>
        <dbReference type="ARBA" id="ARBA00026104"/>
    </source>
</evidence>
<evidence type="ECO:0000313" key="18">
    <source>
        <dbReference type="Proteomes" id="UP000775872"/>
    </source>
</evidence>
<keyword evidence="11" id="KW-0443">Lipid metabolism</keyword>
<dbReference type="InterPro" id="IPR052214">
    <property type="entry name" value="DAG_Lipase-Related"/>
</dbReference>
<keyword evidence="4" id="KW-0597">Phosphoprotein</keyword>
<dbReference type="GO" id="GO:0046872">
    <property type="term" value="F:metal ion binding"/>
    <property type="evidence" value="ECO:0007669"/>
    <property type="project" value="UniProtKB-KW"/>
</dbReference>
<dbReference type="InterPro" id="IPR002921">
    <property type="entry name" value="Fungal_lipase-type"/>
</dbReference>
<dbReference type="Pfam" id="PF01764">
    <property type="entry name" value="Lipase_3"/>
    <property type="match status" value="1"/>
</dbReference>
<dbReference type="OrthoDB" id="438440at2759"/>
<feature type="domain" description="Fungal lipase-type" evidence="16">
    <location>
        <begin position="833"/>
        <end position="999"/>
    </location>
</feature>
<evidence type="ECO:0000256" key="10">
    <source>
        <dbReference type="ARBA" id="ARBA00022989"/>
    </source>
</evidence>
<evidence type="ECO:0000256" key="8">
    <source>
        <dbReference type="ARBA" id="ARBA00022837"/>
    </source>
</evidence>
<keyword evidence="8" id="KW-0106">Calcium</keyword>
<evidence type="ECO:0000256" key="12">
    <source>
        <dbReference type="ARBA" id="ARBA00023136"/>
    </source>
</evidence>
<feature type="compositionally biased region" description="Low complexity" evidence="15">
    <location>
        <begin position="550"/>
        <end position="561"/>
    </location>
</feature>
<keyword evidence="6" id="KW-0479">Metal-binding</keyword>
<dbReference type="CDD" id="cd00519">
    <property type="entry name" value="Lipase_3"/>
    <property type="match status" value="1"/>
</dbReference>
<evidence type="ECO:0000256" key="13">
    <source>
        <dbReference type="ARBA" id="ARBA00024531"/>
    </source>
</evidence>
<evidence type="ECO:0000256" key="9">
    <source>
        <dbReference type="ARBA" id="ARBA00022963"/>
    </source>
</evidence>
<keyword evidence="7" id="KW-0378">Hydrolase</keyword>
<keyword evidence="10" id="KW-1133">Transmembrane helix</keyword>
<name>A0A9N9YTP6_9HYPO</name>
<dbReference type="PANTHER" id="PTHR45792">
    <property type="entry name" value="DIACYLGLYCEROL LIPASE HOMOLOG-RELATED"/>
    <property type="match status" value="1"/>
</dbReference>
<dbReference type="EMBL" id="CABFOC020000007">
    <property type="protein sequence ID" value="CAH0044636.1"/>
    <property type="molecule type" value="Genomic_DNA"/>
</dbReference>
<evidence type="ECO:0000256" key="4">
    <source>
        <dbReference type="ARBA" id="ARBA00022553"/>
    </source>
</evidence>
<feature type="compositionally biased region" description="Polar residues" evidence="15">
    <location>
        <begin position="930"/>
        <end position="941"/>
    </location>
</feature>
<feature type="compositionally biased region" description="Low complexity" evidence="15">
    <location>
        <begin position="405"/>
        <end position="423"/>
    </location>
</feature>
<reference evidence="17" key="1">
    <citation type="submission" date="2021-10" db="EMBL/GenBank/DDBJ databases">
        <authorList>
            <person name="Piombo E."/>
        </authorList>
    </citation>
    <scope>NUCLEOTIDE SEQUENCE</scope>
</reference>
<evidence type="ECO:0000313" key="17">
    <source>
        <dbReference type="EMBL" id="CAH0044636.1"/>
    </source>
</evidence>
<evidence type="ECO:0000256" key="3">
    <source>
        <dbReference type="ARBA" id="ARBA00022475"/>
    </source>
</evidence>
<comment type="cofactor">
    <cofactor evidence="1">
        <name>Ca(2+)</name>
        <dbReference type="ChEBI" id="CHEBI:29108"/>
    </cofactor>
</comment>
<evidence type="ECO:0000259" key="16">
    <source>
        <dbReference type="Pfam" id="PF01764"/>
    </source>
</evidence>
<feature type="compositionally biased region" description="Polar residues" evidence="15">
    <location>
        <begin position="665"/>
        <end position="680"/>
    </location>
</feature>
<accession>A0A9N9YTP6</accession>
<proteinExistence type="predicted"/>
<dbReference type="PANTHER" id="PTHR45792:SF7">
    <property type="entry name" value="PUTATIVE (AFU_ORTHOLOGUE AFUA_6G02710)-RELATED"/>
    <property type="match status" value="1"/>
</dbReference>
<dbReference type="AlphaFoldDB" id="A0A9N9YTP6"/>
<evidence type="ECO:0000256" key="6">
    <source>
        <dbReference type="ARBA" id="ARBA00022723"/>
    </source>
</evidence>
<dbReference type="EC" id="3.1.1.116" evidence="14"/>
<evidence type="ECO:0000256" key="2">
    <source>
        <dbReference type="ARBA" id="ARBA00004651"/>
    </source>
</evidence>
<keyword evidence="12" id="KW-0472">Membrane</keyword>
<dbReference type="SUPFAM" id="SSF53474">
    <property type="entry name" value="alpha/beta-Hydrolases"/>
    <property type="match status" value="1"/>
</dbReference>
<dbReference type="Proteomes" id="UP000775872">
    <property type="component" value="Unassembled WGS sequence"/>
</dbReference>
<evidence type="ECO:0000256" key="11">
    <source>
        <dbReference type="ARBA" id="ARBA00023098"/>
    </source>
</evidence>
<feature type="compositionally biased region" description="Polar residues" evidence="15">
    <location>
        <begin position="610"/>
        <end position="620"/>
    </location>
</feature>
<feature type="compositionally biased region" description="Basic and acidic residues" evidence="15">
    <location>
        <begin position="384"/>
        <end position="400"/>
    </location>
</feature>
<organism evidence="17 18">
    <name type="scientific">Clonostachys solani</name>
    <dbReference type="NCBI Taxonomy" id="160281"/>
    <lineage>
        <taxon>Eukaryota</taxon>
        <taxon>Fungi</taxon>
        <taxon>Dikarya</taxon>
        <taxon>Ascomycota</taxon>
        <taxon>Pezizomycotina</taxon>
        <taxon>Sordariomycetes</taxon>
        <taxon>Hypocreomycetidae</taxon>
        <taxon>Hypocreales</taxon>
        <taxon>Bionectriaceae</taxon>
        <taxon>Clonostachys</taxon>
    </lineage>
</organism>
<gene>
    <name evidence="17" type="ORF">CSOL1703_00010373</name>
</gene>
<feature type="region of interest" description="Disordered" evidence="15">
    <location>
        <begin position="930"/>
        <end position="950"/>
    </location>
</feature>
<feature type="compositionally biased region" description="Basic and acidic residues" evidence="15">
    <location>
        <begin position="524"/>
        <end position="536"/>
    </location>
</feature>
<comment type="caution">
    <text evidence="17">The sequence shown here is derived from an EMBL/GenBank/DDBJ whole genome shotgun (WGS) entry which is preliminary data.</text>
</comment>